<dbReference type="InterPro" id="IPR053967">
    <property type="entry name" value="LlgE_F_G-like_D1"/>
</dbReference>
<dbReference type="Pfam" id="PF22692">
    <property type="entry name" value="LlgE_F_G_D1"/>
    <property type="match status" value="1"/>
</dbReference>
<evidence type="ECO:0000259" key="4">
    <source>
        <dbReference type="Pfam" id="PF06429"/>
    </source>
</evidence>
<protein>
    <submittedName>
        <fullName evidence="6">Flagellar hook-basal body protein</fullName>
    </submittedName>
</protein>
<dbReference type="Pfam" id="PF00460">
    <property type="entry name" value="Flg_bb_rod"/>
    <property type="match status" value="1"/>
</dbReference>
<feature type="domain" description="Flagellar hook protein FlgE/F/G-like D1" evidence="5">
    <location>
        <begin position="95"/>
        <end position="165"/>
    </location>
</feature>
<keyword evidence="7" id="KW-1185">Reference proteome</keyword>
<evidence type="ECO:0000259" key="3">
    <source>
        <dbReference type="Pfam" id="PF00460"/>
    </source>
</evidence>
<keyword evidence="6" id="KW-0966">Cell projection</keyword>
<keyword evidence="6" id="KW-0548">Nucleotidyltransferase</keyword>
<evidence type="ECO:0000256" key="1">
    <source>
        <dbReference type="ARBA" id="ARBA00009677"/>
    </source>
</evidence>
<dbReference type="PROSITE" id="PS00588">
    <property type="entry name" value="FLAGELLA_BB_ROD"/>
    <property type="match status" value="1"/>
</dbReference>
<dbReference type="Pfam" id="PF06429">
    <property type="entry name" value="Flg_bbr_C"/>
    <property type="match status" value="1"/>
</dbReference>
<feature type="domain" description="Flagellar basal body rod protein N-terminal" evidence="3">
    <location>
        <begin position="7"/>
        <end position="35"/>
    </location>
</feature>
<dbReference type="EMBL" id="JBBMEX010000011">
    <property type="protein sequence ID" value="MEQ2558339.1"/>
    <property type="molecule type" value="Genomic_DNA"/>
</dbReference>
<dbReference type="PANTHER" id="PTHR30435">
    <property type="entry name" value="FLAGELLAR PROTEIN"/>
    <property type="match status" value="1"/>
</dbReference>
<dbReference type="InterPro" id="IPR001444">
    <property type="entry name" value="Flag_bb_rod_N"/>
</dbReference>
<keyword evidence="6" id="KW-0808">Transferase</keyword>
<dbReference type="InterPro" id="IPR020013">
    <property type="entry name" value="Flagellar_FlgE/F/G"/>
</dbReference>
<evidence type="ECO:0000313" key="7">
    <source>
        <dbReference type="Proteomes" id="UP001454489"/>
    </source>
</evidence>
<proteinExistence type="inferred from homology"/>
<comment type="similarity">
    <text evidence="1 2">Belongs to the flagella basal body rod proteins family.</text>
</comment>
<feature type="domain" description="Flagellar basal-body/hook protein C-terminal" evidence="4">
    <location>
        <begin position="224"/>
        <end position="269"/>
    </location>
</feature>
<evidence type="ECO:0000313" key="6">
    <source>
        <dbReference type="EMBL" id="MEQ2558339.1"/>
    </source>
</evidence>
<comment type="caution">
    <text evidence="6">The sequence shown here is derived from an EMBL/GenBank/DDBJ whole genome shotgun (WGS) entry which is preliminary data.</text>
</comment>
<accession>A0ABV1HF58</accession>
<organism evidence="6 7">
    <name type="scientific">Maccoyibacter intestinihominis</name>
    <dbReference type="NCBI Taxonomy" id="3133499"/>
    <lineage>
        <taxon>Bacteria</taxon>
        <taxon>Bacillati</taxon>
        <taxon>Bacillota</taxon>
        <taxon>Clostridia</taxon>
        <taxon>Lachnospirales</taxon>
        <taxon>Lachnospiraceae</taxon>
        <taxon>Maccoyibacter</taxon>
    </lineage>
</organism>
<keyword evidence="6" id="KW-0282">Flagellum</keyword>
<comment type="subcellular location">
    <subcellularLocation>
        <location evidence="2">Bacterial flagellum basal body</location>
    </subcellularLocation>
</comment>
<dbReference type="RefSeq" id="WP_353531168.1">
    <property type="nucleotide sequence ID" value="NZ_JBBMEX010000011.1"/>
</dbReference>
<dbReference type="Proteomes" id="UP001454489">
    <property type="component" value="Unassembled WGS sequence"/>
</dbReference>
<dbReference type="GO" id="GO:0016779">
    <property type="term" value="F:nucleotidyltransferase activity"/>
    <property type="evidence" value="ECO:0007669"/>
    <property type="project" value="UniProtKB-KW"/>
</dbReference>
<dbReference type="InterPro" id="IPR037925">
    <property type="entry name" value="FlgE/F/G-like"/>
</dbReference>
<dbReference type="NCBIfam" id="TIGR03506">
    <property type="entry name" value="FlgEFG_subfam"/>
    <property type="match status" value="2"/>
</dbReference>
<dbReference type="PANTHER" id="PTHR30435:SF19">
    <property type="entry name" value="FLAGELLAR BASAL-BODY ROD PROTEIN FLGG"/>
    <property type="match status" value="1"/>
</dbReference>
<dbReference type="InterPro" id="IPR010930">
    <property type="entry name" value="Flg_bb/hook_C_dom"/>
</dbReference>
<keyword evidence="2" id="KW-0975">Bacterial flagellum</keyword>
<keyword evidence="6" id="KW-0969">Cilium</keyword>
<evidence type="ECO:0000256" key="2">
    <source>
        <dbReference type="RuleBase" id="RU362116"/>
    </source>
</evidence>
<dbReference type="SUPFAM" id="SSF117143">
    <property type="entry name" value="Flagellar hook protein flgE"/>
    <property type="match status" value="1"/>
</dbReference>
<reference evidence="6 7" key="1">
    <citation type="submission" date="2024-03" db="EMBL/GenBank/DDBJ databases">
        <title>Human intestinal bacterial collection.</title>
        <authorList>
            <person name="Pauvert C."/>
            <person name="Hitch T.C.A."/>
            <person name="Clavel T."/>
        </authorList>
    </citation>
    <scope>NUCLEOTIDE SEQUENCE [LARGE SCALE GENOMIC DNA]</scope>
    <source>
        <strain evidence="6 7">CLA-AA-H185</strain>
    </source>
</reference>
<evidence type="ECO:0000259" key="5">
    <source>
        <dbReference type="Pfam" id="PF22692"/>
    </source>
</evidence>
<name>A0ABV1HF58_9FIRM</name>
<gene>
    <name evidence="6" type="ORF">WMO43_10745</name>
</gene>
<dbReference type="InterPro" id="IPR019776">
    <property type="entry name" value="Flagellar_basal_body_rod_CS"/>
</dbReference>
<sequence>MMRALWSAASGMIAQQTNVDTISNNIANVNTTGYKTEKTEFKSLLYQNLQARTTTANGANKPIPAQVGLGTRVASNTSMFTQGAMLASESDTAFAIDGEGFFAVRGADGNTYYTRNGNFTWSIGNDGVILTNSDGYPVLDSRGNMIRIPDGVAAEKVSVTSQGQFYYRNAQGNPVDMNQSIGLFQFNNPGGLEKLQDSLLRVTDASGNPMNEATTAGLDRSNVRQGYLEGSNVQVADEMVNLIIAQRAYELNSKAIQASDDMLSQANQLRR</sequence>